<feature type="non-terminal residue" evidence="1">
    <location>
        <position position="1"/>
    </location>
</feature>
<reference evidence="1" key="1">
    <citation type="submission" date="2023-10" db="EMBL/GenBank/DDBJ databases">
        <title>Genome assembly of Pristionchus species.</title>
        <authorList>
            <person name="Yoshida K."/>
            <person name="Sommer R.J."/>
        </authorList>
    </citation>
    <scope>NUCLEOTIDE SEQUENCE</scope>
    <source>
        <strain evidence="1">RS0144</strain>
    </source>
</reference>
<evidence type="ECO:0000313" key="1">
    <source>
        <dbReference type="EMBL" id="GMS90149.1"/>
    </source>
</evidence>
<organism evidence="1 2">
    <name type="scientific">Pristionchus entomophagus</name>
    <dbReference type="NCBI Taxonomy" id="358040"/>
    <lineage>
        <taxon>Eukaryota</taxon>
        <taxon>Metazoa</taxon>
        <taxon>Ecdysozoa</taxon>
        <taxon>Nematoda</taxon>
        <taxon>Chromadorea</taxon>
        <taxon>Rhabditida</taxon>
        <taxon>Rhabditina</taxon>
        <taxon>Diplogasteromorpha</taxon>
        <taxon>Diplogasteroidea</taxon>
        <taxon>Neodiplogasteridae</taxon>
        <taxon>Pristionchus</taxon>
    </lineage>
</organism>
<evidence type="ECO:0000313" key="2">
    <source>
        <dbReference type="Proteomes" id="UP001432027"/>
    </source>
</evidence>
<dbReference type="AlphaFoldDB" id="A0AAV5T8W4"/>
<dbReference type="EMBL" id="BTSX01000003">
    <property type="protein sequence ID" value="GMS90149.1"/>
    <property type="molecule type" value="Genomic_DNA"/>
</dbReference>
<dbReference type="Proteomes" id="UP001432027">
    <property type="component" value="Unassembled WGS sequence"/>
</dbReference>
<protein>
    <recommendedName>
        <fullName evidence="3">Ribosomal protein</fullName>
    </recommendedName>
</protein>
<evidence type="ECO:0008006" key="3">
    <source>
        <dbReference type="Google" id="ProtNLM"/>
    </source>
</evidence>
<keyword evidence="2" id="KW-1185">Reference proteome</keyword>
<gene>
    <name evidence="1" type="ORF">PENTCL1PPCAC_12324</name>
</gene>
<proteinExistence type="predicted"/>
<accession>A0AAV5T8W4</accession>
<comment type="caution">
    <text evidence="1">The sequence shown here is derived from an EMBL/GenBank/DDBJ whole genome shotgun (WGS) entry which is preliminary data.</text>
</comment>
<name>A0AAV5T8W4_9BILA</name>
<sequence>SPPRSPPLPRLLHSISLRLPVHADASARHADGPDHGRSLPVSLLPPLLCVLRGQSLPVLFLLRDMGIDLLRHSCHSDRHCRSGGCHSIRTCPVKIYPVQMANSKTKLSRLEIKPAIYKR</sequence>